<dbReference type="Proteomes" id="UP000887116">
    <property type="component" value="Unassembled WGS sequence"/>
</dbReference>
<organism evidence="1 2">
    <name type="scientific">Trichonephila clavata</name>
    <name type="common">Joro spider</name>
    <name type="synonym">Nephila clavata</name>
    <dbReference type="NCBI Taxonomy" id="2740835"/>
    <lineage>
        <taxon>Eukaryota</taxon>
        <taxon>Metazoa</taxon>
        <taxon>Ecdysozoa</taxon>
        <taxon>Arthropoda</taxon>
        <taxon>Chelicerata</taxon>
        <taxon>Arachnida</taxon>
        <taxon>Araneae</taxon>
        <taxon>Araneomorphae</taxon>
        <taxon>Entelegynae</taxon>
        <taxon>Araneoidea</taxon>
        <taxon>Nephilidae</taxon>
        <taxon>Trichonephila</taxon>
    </lineage>
</organism>
<evidence type="ECO:0000313" key="2">
    <source>
        <dbReference type="Proteomes" id="UP000887116"/>
    </source>
</evidence>
<proteinExistence type="predicted"/>
<comment type="caution">
    <text evidence="1">The sequence shown here is derived from an EMBL/GenBank/DDBJ whole genome shotgun (WGS) entry which is preliminary data.</text>
</comment>
<gene>
    <name evidence="1" type="primary">NCL1_09783</name>
    <name evidence="1" type="ORF">TNCT_320061</name>
</gene>
<reference evidence="1" key="1">
    <citation type="submission" date="2020-07" db="EMBL/GenBank/DDBJ databases">
        <title>Multicomponent nature underlies the extraordinary mechanical properties of spider dragline silk.</title>
        <authorList>
            <person name="Kono N."/>
            <person name="Nakamura H."/>
            <person name="Mori M."/>
            <person name="Yoshida Y."/>
            <person name="Ohtoshi R."/>
            <person name="Malay A.D."/>
            <person name="Moran D.A.P."/>
            <person name="Tomita M."/>
            <person name="Numata K."/>
            <person name="Arakawa K."/>
        </authorList>
    </citation>
    <scope>NUCLEOTIDE SEQUENCE</scope>
</reference>
<dbReference type="OrthoDB" id="2499658at2759"/>
<keyword evidence="2" id="KW-1185">Reference proteome</keyword>
<evidence type="ECO:0000313" key="1">
    <source>
        <dbReference type="EMBL" id="GFQ93657.1"/>
    </source>
</evidence>
<dbReference type="AlphaFoldDB" id="A0A8X6G1Y2"/>
<name>A0A8X6G1Y2_TRICU</name>
<feature type="non-terminal residue" evidence="1">
    <location>
        <position position="1"/>
    </location>
</feature>
<dbReference type="EMBL" id="BMAO01014232">
    <property type="protein sequence ID" value="GFQ93657.1"/>
    <property type="molecule type" value="Genomic_DNA"/>
</dbReference>
<sequence length="60" mass="7026">WVFFVEEGTSHRLIFDKSLQVKQLSVVEAHGILLLRADKGRDSRIHVFRLSDFEGNRMKI</sequence>
<protein>
    <submittedName>
        <fullName evidence="1">Uncharacterized protein</fullName>
    </submittedName>
</protein>
<accession>A0A8X6G1Y2</accession>